<dbReference type="InterPro" id="IPR010106">
    <property type="entry name" value="RpnA"/>
</dbReference>
<accession>A0A1U7NAD3</accession>
<protein>
    <submittedName>
        <fullName evidence="1">Transposase</fullName>
    </submittedName>
</protein>
<dbReference type="PANTHER" id="PTHR41317">
    <property type="entry name" value="PD-(D_E)XK NUCLEASE FAMILY TRANSPOSASE"/>
    <property type="match status" value="1"/>
</dbReference>
<keyword evidence="2" id="KW-1185">Reference proteome</keyword>
<dbReference type="NCBIfam" id="TIGR01784">
    <property type="entry name" value="T_den_put_tspse"/>
    <property type="match status" value="1"/>
</dbReference>
<gene>
    <name evidence="1" type="ORF">BJP37_31400</name>
</gene>
<comment type="caution">
    <text evidence="1">The sequence shown here is derived from an EMBL/GenBank/DDBJ whole genome shotgun (WGS) entry which is preliminary data.</text>
</comment>
<dbReference type="Pfam" id="PF12784">
    <property type="entry name" value="PDDEXK_2"/>
    <property type="match status" value="1"/>
</dbReference>
<sequence length="299" mass="34501">MKFISPKTDFAFKKIFASQESKPILISFLNALVYHNQPLIQDLEIIDPYQSSPLPILKDSFLDVKAKLRDGSLVIIEMQVLQVESFARRVLYNAAKAYSLQLGKGEGYRYLKPVIALTITDFIMFPENNQVINHFEFREKSTNISYVENHLQLLFVELPKFEKQLEELEELDELWMYFLKNAPSLDTVPDKMAQLPEFQQAFGIASQANLTRKELEELGKREMFIHDQQGLIIFAEKQGREKGMKQGMKQGIEEGMKQGREEGEKEKAQAIARQLLPLLDDETISQTTGIPVEEIRKLR</sequence>
<name>A0A1U7NAD3_9CYAN</name>
<evidence type="ECO:0000313" key="1">
    <source>
        <dbReference type="EMBL" id="OLT62874.1"/>
    </source>
</evidence>
<dbReference type="AlphaFoldDB" id="A0A1U7NAD3"/>
<evidence type="ECO:0000313" key="2">
    <source>
        <dbReference type="Proteomes" id="UP000186657"/>
    </source>
</evidence>
<reference evidence="1 2" key="1">
    <citation type="submission" date="2016-10" db="EMBL/GenBank/DDBJ databases">
        <title>Comparative genomics uncovers the prolific and rare metabolic potential of the cyanobacterial genus Moorea.</title>
        <authorList>
            <person name="Leao T."/>
            <person name="Castelao G."/>
            <person name="Korobeynikov A."/>
            <person name="Monroe E.A."/>
            <person name="Podell S."/>
            <person name="Glukhov E."/>
            <person name="Allen E."/>
            <person name="Gerwick W.H."/>
            <person name="Gerwick L."/>
        </authorList>
    </citation>
    <scope>NUCLEOTIDE SEQUENCE [LARGE SCALE GENOMIC DNA]</scope>
    <source>
        <strain evidence="1 2">PNG5-198</strain>
    </source>
</reference>
<dbReference type="Proteomes" id="UP000186657">
    <property type="component" value="Unassembled WGS sequence"/>
</dbReference>
<proteinExistence type="predicted"/>
<organism evidence="1 2">
    <name type="scientific">Moorena bouillonii PNG</name>
    <dbReference type="NCBI Taxonomy" id="568701"/>
    <lineage>
        <taxon>Bacteria</taxon>
        <taxon>Bacillati</taxon>
        <taxon>Cyanobacteriota</taxon>
        <taxon>Cyanophyceae</taxon>
        <taxon>Coleofasciculales</taxon>
        <taxon>Coleofasciculaceae</taxon>
        <taxon>Moorena</taxon>
    </lineage>
</organism>
<dbReference type="PANTHER" id="PTHR41317:SF1">
    <property type="entry name" value="PD-(D_E)XK NUCLEASE FAMILY TRANSPOSASE"/>
    <property type="match status" value="1"/>
</dbReference>
<dbReference type="EMBL" id="MKZS01000001">
    <property type="protein sequence ID" value="OLT62874.1"/>
    <property type="molecule type" value="Genomic_DNA"/>
</dbReference>
<dbReference type="RefSeq" id="WP_075905343.1">
    <property type="nucleotide sequence ID" value="NZ_MKZS01000001.1"/>
</dbReference>